<feature type="domain" description="Glycosyltransferase 2-like" evidence="2">
    <location>
        <begin position="10"/>
        <end position="129"/>
    </location>
</feature>
<gene>
    <name evidence="3" type="ORF">RI536_12810</name>
</gene>
<evidence type="ECO:0000313" key="4">
    <source>
        <dbReference type="Proteomes" id="UP001267003"/>
    </source>
</evidence>
<evidence type="ECO:0000256" key="1">
    <source>
        <dbReference type="SAM" id="Phobius"/>
    </source>
</evidence>
<proteinExistence type="predicted"/>
<dbReference type="RefSeq" id="WP_209042507.1">
    <property type="nucleotide sequence ID" value="NZ_JAGHKR010000017.1"/>
</dbReference>
<dbReference type="SUPFAM" id="SSF53448">
    <property type="entry name" value="Nucleotide-diphospho-sugar transferases"/>
    <property type="match status" value="1"/>
</dbReference>
<sequence>MKYLQENQLTVLIVTYQDHRDFLTEALAKLNCQAKFIKNVIIVQNGAAYDIKDFIESLAIDELNFITIVNAKNEGSAGGFGIGIEKYQTVGASKLLILDDDNYIPNETFEFLANLDDSKVRAVYGDKIAISLYRPQHDMDKSRFERKQDVNEHFFENTVHKFSIMHKLHSKRDYTIRPVQEVCETFIAPYSGIILEKKDIVNIEPIQRSYYVYGDDTRFTIMMSRSGVRILKFKQAVSIDLEHSWYQDNTKDGGKEKSDVQLMLETDNAKELWRPFYQIRNGVYTGKKLFKKNNLIFYLNLFIYCIMPFFVYMPKTRSGFRNYRFFLKAVCNGMLGKMGEIDQSRFEV</sequence>
<comment type="caution">
    <text evidence="3">The sequence shown here is derived from an EMBL/GenBank/DDBJ whole genome shotgun (WGS) entry which is preliminary data.</text>
</comment>
<keyword evidence="1" id="KW-1133">Transmembrane helix</keyword>
<evidence type="ECO:0000259" key="2">
    <source>
        <dbReference type="Pfam" id="PF00535"/>
    </source>
</evidence>
<dbReference type="EC" id="2.4.-.-" evidence="3"/>
<dbReference type="GO" id="GO:0016757">
    <property type="term" value="F:glycosyltransferase activity"/>
    <property type="evidence" value="ECO:0007669"/>
    <property type="project" value="UniProtKB-KW"/>
</dbReference>
<evidence type="ECO:0000313" key="3">
    <source>
        <dbReference type="EMBL" id="MDT6990960.1"/>
    </source>
</evidence>
<keyword evidence="1" id="KW-0812">Transmembrane</keyword>
<dbReference type="InterPro" id="IPR029044">
    <property type="entry name" value="Nucleotide-diphossugar_trans"/>
</dbReference>
<keyword evidence="3" id="KW-0808">Transferase</keyword>
<dbReference type="AlphaFoldDB" id="A0AAW8VZ15"/>
<protein>
    <submittedName>
        <fullName evidence="3">Glycosyltransferase</fullName>
        <ecNumber evidence="3">2.4.-.-</ecNumber>
    </submittedName>
</protein>
<keyword evidence="3" id="KW-0328">Glycosyltransferase</keyword>
<accession>A0AAW8VZ15</accession>
<keyword evidence="1" id="KW-0472">Membrane</keyword>
<dbReference type="Proteomes" id="UP001267003">
    <property type="component" value="Unassembled WGS sequence"/>
</dbReference>
<dbReference type="Gene3D" id="3.90.550.10">
    <property type="entry name" value="Spore Coat Polysaccharide Biosynthesis Protein SpsA, Chain A"/>
    <property type="match status" value="1"/>
</dbReference>
<dbReference type="EMBL" id="JAVLAQ010000001">
    <property type="protein sequence ID" value="MDT6990960.1"/>
    <property type="molecule type" value="Genomic_DNA"/>
</dbReference>
<dbReference type="Pfam" id="PF00535">
    <property type="entry name" value="Glycos_transf_2"/>
    <property type="match status" value="1"/>
</dbReference>
<reference evidence="3" key="1">
    <citation type="submission" date="2023-08" db="EMBL/GenBank/DDBJ databases">
        <authorList>
            <person name="Page C.A."/>
            <person name="Perez-Diaz I.M."/>
        </authorList>
    </citation>
    <scope>NUCLEOTIDE SEQUENCE</scope>
    <source>
        <strain evidence="3">7.8.46</strain>
    </source>
</reference>
<organism evidence="3 4">
    <name type="scientific">Lactiplantibacillus pentosus</name>
    <name type="common">Lactobacillus pentosus</name>
    <dbReference type="NCBI Taxonomy" id="1589"/>
    <lineage>
        <taxon>Bacteria</taxon>
        <taxon>Bacillati</taxon>
        <taxon>Bacillota</taxon>
        <taxon>Bacilli</taxon>
        <taxon>Lactobacillales</taxon>
        <taxon>Lactobacillaceae</taxon>
        <taxon>Lactiplantibacillus</taxon>
    </lineage>
</organism>
<dbReference type="InterPro" id="IPR001173">
    <property type="entry name" value="Glyco_trans_2-like"/>
</dbReference>
<name>A0AAW8VZ15_LACPE</name>
<feature type="transmembrane region" description="Helical" evidence="1">
    <location>
        <begin position="295"/>
        <end position="314"/>
    </location>
</feature>